<proteinExistence type="predicted"/>
<dbReference type="GO" id="GO:0050660">
    <property type="term" value="F:flavin adenine dinucleotide binding"/>
    <property type="evidence" value="ECO:0007669"/>
    <property type="project" value="InterPro"/>
</dbReference>
<dbReference type="Pfam" id="PF00571">
    <property type="entry name" value="CBS"/>
    <property type="match status" value="1"/>
</dbReference>
<keyword evidence="6" id="KW-1185">Reference proteome</keyword>
<organism evidence="5 6">
    <name type="scientific">Cytobacillus depressus</name>
    <dbReference type="NCBI Taxonomy" id="1602942"/>
    <lineage>
        <taxon>Bacteria</taxon>
        <taxon>Bacillati</taxon>
        <taxon>Bacillota</taxon>
        <taxon>Bacilli</taxon>
        <taxon>Bacillales</taxon>
        <taxon>Bacillaceae</taxon>
        <taxon>Cytobacillus</taxon>
    </lineage>
</organism>
<sequence length="187" mass="21620">MYWNTRYPVVDGDKDHILGFINVKEFLTANLKNPKLDEGYKLEPFINPVIRVIESVPIHDLLLKMQKERIHIAILMDEYGGTSGLVTVEDIIEEIVGEIRDEFDEDEVPAIRMLNENHYILDSKLLIEDVNNLLGTHLSEEDVDTIGGWFLTQNIDAEADSELEFEGYIFKVHKIDGHQIHYLEVKK</sequence>
<dbReference type="SMART" id="SM01091">
    <property type="entry name" value="CorC_HlyC"/>
    <property type="match status" value="1"/>
</dbReference>
<evidence type="ECO:0000256" key="1">
    <source>
        <dbReference type="ARBA" id="ARBA00022737"/>
    </source>
</evidence>
<accession>A0A6L3V8Z5</accession>
<feature type="domain" description="CBS" evidence="4">
    <location>
        <begin position="45"/>
        <end position="102"/>
    </location>
</feature>
<comment type="caution">
    <text evidence="5">The sequence shown here is derived from an EMBL/GenBank/DDBJ whole genome shotgun (WGS) entry which is preliminary data.</text>
</comment>
<evidence type="ECO:0000256" key="3">
    <source>
        <dbReference type="PROSITE-ProRule" id="PRU00703"/>
    </source>
</evidence>
<dbReference type="CDD" id="cd04590">
    <property type="entry name" value="CBS_pair_CorC_HlyC_assoc"/>
    <property type="match status" value="1"/>
</dbReference>
<dbReference type="SUPFAM" id="SSF56176">
    <property type="entry name" value="FAD-binding/transporter-associated domain-like"/>
    <property type="match status" value="1"/>
</dbReference>
<dbReference type="InterPro" id="IPR044751">
    <property type="entry name" value="Ion_transp-like_CBS"/>
</dbReference>
<dbReference type="InterPro" id="IPR036318">
    <property type="entry name" value="FAD-bd_PCMH-like_sf"/>
</dbReference>
<reference evidence="5 6" key="1">
    <citation type="journal article" date="2016" name="Antonie Van Leeuwenhoek">
        <title>Bacillus depressus sp. nov., isolated from soil of a sunflower field.</title>
        <authorList>
            <person name="Wei X."/>
            <person name="Xin D."/>
            <person name="Xin Y."/>
            <person name="Zhang H."/>
            <person name="Wang T."/>
            <person name="Zhang J."/>
        </authorList>
    </citation>
    <scope>NUCLEOTIDE SEQUENCE [LARGE SCALE GENOMIC DNA]</scope>
    <source>
        <strain evidence="5 6">BZ1</strain>
    </source>
</reference>
<evidence type="ECO:0000313" key="5">
    <source>
        <dbReference type="EMBL" id="KAB2336815.1"/>
    </source>
</evidence>
<dbReference type="PANTHER" id="PTHR43099:SF2">
    <property type="entry name" value="UPF0053 PROTEIN YRKA"/>
    <property type="match status" value="1"/>
</dbReference>
<dbReference type="EMBL" id="WBOS01000003">
    <property type="protein sequence ID" value="KAB2336815.1"/>
    <property type="molecule type" value="Genomic_DNA"/>
</dbReference>
<keyword evidence="1" id="KW-0677">Repeat</keyword>
<dbReference type="Gene3D" id="3.30.465.10">
    <property type="match status" value="1"/>
</dbReference>
<dbReference type="InterPro" id="IPR046342">
    <property type="entry name" value="CBS_dom_sf"/>
</dbReference>
<dbReference type="PANTHER" id="PTHR43099">
    <property type="entry name" value="UPF0053 PROTEIN YRKA"/>
    <property type="match status" value="1"/>
</dbReference>
<evidence type="ECO:0000313" key="6">
    <source>
        <dbReference type="Proteomes" id="UP000481030"/>
    </source>
</evidence>
<dbReference type="PROSITE" id="PS51371">
    <property type="entry name" value="CBS"/>
    <property type="match status" value="1"/>
</dbReference>
<dbReference type="InterPro" id="IPR051676">
    <property type="entry name" value="UPF0053_domain"/>
</dbReference>
<keyword evidence="2 3" id="KW-0129">CBS domain</keyword>
<gene>
    <name evidence="5" type="ORF">F7731_10735</name>
</gene>
<dbReference type="InterPro" id="IPR005170">
    <property type="entry name" value="Transptr-assoc_dom"/>
</dbReference>
<dbReference type="Proteomes" id="UP000481030">
    <property type="component" value="Unassembled WGS sequence"/>
</dbReference>
<dbReference type="OrthoDB" id="9798188at2"/>
<evidence type="ECO:0000256" key="2">
    <source>
        <dbReference type="ARBA" id="ARBA00023122"/>
    </source>
</evidence>
<dbReference type="Gene3D" id="3.10.580.10">
    <property type="entry name" value="CBS-domain"/>
    <property type="match status" value="1"/>
</dbReference>
<dbReference type="Pfam" id="PF03471">
    <property type="entry name" value="CorC_HlyC"/>
    <property type="match status" value="1"/>
</dbReference>
<dbReference type="AlphaFoldDB" id="A0A6L3V8Z5"/>
<dbReference type="SUPFAM" id="SSF54631">
    <property type="entry name" value="CBS-domain pair"/>
    <property type="match status" value="1"/>
</dbReference>
<dbReference type="InterPro" id="IPR000644">
    <property type="entry name" value="CBS_dom"/>
</dbReference>
<name>A0A6L3V8Z5_9BACI</name>
<protein>
    <submittedName>
        <fullName evidence="5">CBS domain-containing protein</fullName>
    </submittedName>
</protein>
<evidence type="ECO:0000259" key="4">
    <source>
        <dbReference type="PROSITE" id="PS51371"/>
    </source>
</evidence>
<dbReference type="InterPro" id="IPR016169">
    <property type="entry name" value="FAD-bd_PCMH_sub2"/>
</dbReference>